<comment type="caution">
    <text evidence="1">The sequence shown here is derived from an EMBL/GenBank/DDBJ whole genome shotgun (WGS) entry which is preliminary data.</text>
</comment>
<organism evidence="1 2">
    <name type="scientific">Nocardia elegans</name>
    <dbReference type="NCBI Taxonomy" id="300029"/>
    <lineage>
        <taxon>Bacteria</taxon>
        <taxon>Bacillati</taxon>
        <taxon>Actinomycetota</taxon>
        <taxon>Actinomycetes</taxon>
        <taxon>Mycobacteriales</taxon>
        <taxon>Nocardiaceae</taxon>
        <taxon>Nocardia</taxon>
    </lineage>
</organism>
<evidence type="ECO:0000313" key="1">
    <source>
        <dbReference type="EMBL" id="MFF4026827.1"/>
    </source>
</evidence>
<sequence>MQGSDTTVVFVRVDEDFPEEWGRTLVGEVERDGDGEWCFSDWYAVVFPGETVVYPGDTWGGTCRHHRQGSIAPDTVVIAFGGTVVALADTGHLNLLNLYVYDTEYYQFLRLRHVLDPRRWDDIPWAPLRPGQLLHAWDKFHGLDYFRLPGRPPVAYGYDDPSRPGLPAAMSYGGDWYDLTAQADQEYPTGLPAEPVQASTARLLRAIHENDLAAVVEQLDAGADPNAGEDPGGVHLSFCEPRASTAVGNARSPEIAAALRNAGAVG</sequence>
<dbReference type="EMBL" id="JBIATK010000012">
    <property type="protein sequence ID" value="MFF4026827.1"/>
    <property type="molecule type" value="Genomic_DNA"/>
</dbReference>
<accession>A0ABW6TLZ2</accession>
<gene>
    <name evidence="1" type="ORF">ACFYY5_28645</name>
</gene>
<evidence type="ECO:0000313" key="2">
    <source>
        <dbReference type="Proteomes" id="UP001602089"/>
    </source>
</evidence>
<reference evidence="1 2" key="1">
    <citation type="submission" date="2024-10" db="EMBL/GenBank/DDBJ databases">
        <title>The Natural Products Discovery Center: Release of the First 8490 Sequenced Strains for Exploring Actinobacteria Biosynthetic Diversity.</title>
        <authorList>
            <person name="Kalkreuter E."/>
            <person name="Kautsar S.A."/>
            <person name="Yang D."/>
            <person name="Bader C.D."/>
            <person name="Teijaro C.N."/>
            <person name="Fluegel L."/>
            <person name="Davis C.M."/>
            <person name="Simpson J.R."/>
            <person name="Lauterbach L."/>
            <person name="Steele A.D."/>
            <person name="Gui C."/>
            <person name="Meng S."/>
            <person name="Li G."/>
            <person name="Viehrig K."/>
            <person name="Ye F."/>
            <person name="Su P."/>
            <person name="Kiefer A.F."/>
            <person name="Nichols A."/>
            <person name="Cepeda A.J."/>
            <person name="Yan W."/>
            <person name="Fan B."/>
            <person name="Jiang Y."/>
            <person name="Adhikari A."/>
            <person name="Zheng C.-J."/>
            <person name="Schuster L."/>
            <person name="Cowan T.M."/>
            <person name="Smanski M.J."/>
            <person name="Chevrette M.G."/>
            <person name="De Carvalho L.P.S."/>
            <person name="Shen B."/>
        </authorList>
    </citation>
    <scope>NUCLEOTIDE SEQUENCE [LARGE SCALE GENOMIC DNA]</scope>
    <source>
        <strain evidence="1 2">NPDC001867</strain>
    </source>
</reference>
<dbReference type="Proteomes" id="UP001602089">
    <property type="component" value="Unassembled WGS sequence"/>
</dbReference>
<keyword evidence="2" id="KW-1185">Reference proteome</keyword>
<protein>
    <recommendedName>
        <fullName evidence="3">Ankyrin repeat domain-containing protein</fullName>
    </recommendedName>
</protein>
<name>A0ABW6TLZ2_9NOCA</name>
<dbReference type="RefSeq" id="WP_195023707.1">
    <property type="nucleotide sequence ID" value="NZ_JADLPS010000019.1"/>
</dbReference>
<evidence type="ECO:0008006" key="3">
    <source>
        <dbReference type="Google" id="ProtNLM"/>
    </source>
</evidence>
<proteinExistence type="predicted"/>